<gene>
    <name evidence="1" type="ORF">GCM10007877_19240</name>
</gene>
<accession>A0AA37WLN3</accession>
<dbReference type="PANTHER" id="PTHR36508">
    <property type="entry name" value="PROTEIN SLYX"/>
    <property type="match status" value="1"/>
</dbReference>
<reference evidence="1 2" key="1">
    <citation type="journal article" date="2014" name="Int. J. Syst. Evol. Microbiol.">
        <title>Complete genome sequence of Corynebacterium casei LMG S-19264T (=DSM 44701T), isolated from a smear-ripened cheese.</title>
        <authorList>
            <consortium name="US DOE Joint Genome Institute (JGI-PGF)"/>
            <person name="Walter F."/>
            <person name="Albersmeier A."/>
            <person name="Kalinowski J."/>
            <person name="Ruckert C."/>
        </authorList>
    </citation>
    <scope>NUCLEOTIDE SEQUENCE [LARGE SCALE GENOMIC DNA]</scope>
    <source>
        <strain evidence="1 2">NBRC 110095</strain>
    </source>
</reference>
<keyword evidence="2" id="KW-1185">Reference proteome</keyword>
<sequence>MKTSGLDVERDEPALDSTMTKELQEHVYDLQARVSFQEDTIAQLDEVIHRQDQDIKRLSEQLAFVVSKWKDLEYWMQQKVPVTDEKPPHY</sequence>
<dbReference type="EMBL" id="BSPD01000042">
    <property type="protein sequence ID" value="GLS26209.1"/>
    <property type="molecule type" value="Genomic_DNA"/>
</dbReference>
<evidence type="ECO:0000313" key="1">
    <source>
        <dbReference type="EMBL" id="GLS26209.1"/>
    </source>
</evidence>
<dbReference type="Pfam" id="PF04102">
    <property type="entry name" value="SlyX"/>
    <property type="match status" value="1"/>
</dbReference>
<comment type="caution">
    <text evidence="1">The sequence shown here is derived from an EMBL/GenBank/DDBJ whole genome shotgun (WGS) entry which is preliminary data.</text>
</comment>
<protein>
    <recommendedName>
        <fullName evidence="3">Protein SlyX homolog</fullName>
    </recommendedName>
</protein>
<evidence type="ECO:0008006" key="3">
    <source>
        <dbReference type="Google" id="ProtNLM"/>
    </source>
</evidence>
<dbReference type="InterPro" id="IPR007236">
    <property type="entry name" value="SlyX"/>
</dbReference>
<evidence type="ECO:0000313" key="2">
    <source>
        <dbReference type="Proteomes" id="UP001156870"/>
    </source>
</evidence>
<dbReference type="AlphaFoldDB" id="A0AA37WLN3"/>
<dbReference type="Gene3D" id="1.20.5.300">
    <property type="match status" value="1"/>
</dbReference>
<dbReference type="RefSeq" id="WP_232592510.1">
    <property type="nucleotide sequence ID" value="NZ_BSPD01000042.1"/>
</dbReference>
<proteinExistence type="predicted"/>
<organism evidence="1 2">
    <name type="scientific">Marinibactrum halimedae</name>
    <dbReference type="NCBI Taxonomy" id="1444977"/>
    <lineage>
        <taxon>Bacteria</taxon>
        <taxon>Pseudomonadati</taxon>
        <taxon>Pseudomonadota</taxon>
        <taxon>Gammaproteobacteria</taxon>
        <taxon>Cellvibrionales</taxon>
        <taxon>Cellvibrionaceae</taxon>
        <taxon>Marinibactrum</taxon>
    </lineage>
</organism>
<dbReference type="Proteomes" id="UP001156870">
    <property type="component" value="Unassembled WGS sequence"/>
</dbReference>
<dbReference type="PANTHER" id="PTHR36508:SF1">
    <property type="entry name" value="PROTEIN SLYX"/>
    <property type="match status" value="1"/>
</dbReference>
<name>A0AA37WLN3_9GAMM</name>